<feature type="region of interest" description="Disordered" evidence="1">
    <location>
        <begin position="550"/>
        <end position="579"/>
    </location>
</feature>
<dbReference type="GeneID" id="44133652"/>
<feature type="transmembrane region" description="Helical" evidence="2">
    <location>
        <begin position="46"/>
        <end position="70"/>
    </location>
</feature>
<keyword evidence="5" id="KW-1185">Reference proteome</keyword>
<reference evidence="4 6" key="3">
    <citation type="submission" date="2018-07" db="EMBL/GenBank/DDBJ databases">
        <title>Genomic and Epidemiologic Investigation of an Indolent Hospital Outbreak.</title>
        <authorList>
            <person name="Johnson R.C."/>
            <person name="Deming C."/>
            <person name="Conlan S."/>
            <person name="Zellmer C.J."/>
            <person name="Michelin A.V."/>
            <person name="Lee-Lin S."/>
            <person name="Thomas P.J."/>
            <person name="Park M."/>
            <person name="Weingarten R.A."/>
            <person name="Less J."/>
            <person name="Dekker J.P."/>
            <person name="Frank K.M."/>
            <person name="Musser K.A."/>
            <person name="Mcquiston J.R."/>
            <person name="Henderson D.K."/>
            <person name="Lau A.F."/>
            <person name="Palmore T.N."/>
            <person name="Segre J.A."/>
        </authorList>
    </citation>
    <scope>NUCLEOTIDE SEQUENCE [LARGE SCALE GENOMIC DNA]</scope>
    <source>
        <strain evidence="4 6">SK-NIH.Env10_0317</strain>
    </source>
</reference>
<evidence type="ECO:0000313" key="3">
    <source>
        <dbReference type="EMBL" id="APR53368.1"/>
    </source>
</evidence>
<keyword evidence="2" id="KW-1133">Transmembrane helix</keyword>
<evidence type="ECO:0000313" key="5">
    <source>
        <dbReference type="Proteomes" id="UP000185161"/>
    </source>
</evidence>
<evidence type="ECO:0000256" key="2">
    <source>
        <dbReference type="SAM" id="Phobius"/>
    </source>
</evidence>
<accession>A0A1L6JBR0</accession>
<dbReference type="EMBL" id="CP018820">
    <property type="protein sequence ID" value="APR53368.1"/>
    <property type="molecule type" value="Genomic_DNA"/>
</dbReference>
<dbReference type="EMBL" id="QQWO01000009">
    <property type="protein sequence ID" value="RSV02573.1"/>
    <property type="molecule type" value="Genomic_DNA"/>
</dbReference>
<sequence length="1058" mass="111024">MGKALKIVGAVVAIAGLAIITAGAGLAVAGVASSAAAGAGMVTSAIGLGLSAGTLLTAAAVLTTAGSLLAPKPKAPAVSNGIADRLQASINPRAHRTFVFGSTAMATDIRDQEFTNNQEYLHRFIVAASHRVHAIREIWFDDKLAWTAAGGVQGEFAGYLTVAIRLEGTPANAINISARMGNSRRYTGCAYVHLRYKLTGNSKKAESPFAQSVPSRITIVGDGIPVYDPRKDSTRGGVGSHRADDQSTWEWDPNAARNPPLVLLTWLLGWRIRNPSTGAWKLAVGKGLPPARIDIDSFITAANLCDEPVAKAGGGTEPRYRVDGVINEGDGLETMLDNIKASCNAIVDDLGGRTRIQVLHNDLAIPQGSLTTHDVLGDFTWSQTPPLQDTVNILTGSFTDPSANSLYQLIPLPFEISIASPDGIDRPQHVPLAFVQSISQAKRLLVLRLQRALYPGTFQAVFQATAWRFQKGDVIRFSFAPLGWTDKLFRIVDMAVQVDGTVPLLLREEHPDNYLADGTDAVSVIAADPTRYDPLMGSIVQAIGDAGQTAEWPQISDPDGTKPDDNATNSGDPASPFGLEGTVADALGRVSAAEQDVIELTGGLTLQQLRHAQLERAVESSDRQRILAEEALSSAVGRALLEADRTRRVFRDAGVTVDPVSGEVRLWALDQTRDRVSNVELGLNAALAQISLRATTSYVNQAIAEAVIDPGQIAELGEIFTRLTAAEIALDGLGAAIALKADATTVTGLAGTVTTVAADLDALAGEVALKASSATVTALDTRLSNVEVTITAIGNVSSVRTELRQARYESDTNAANLIRSLLEGDKNRRGALTALATARQELVAKINDDLSAEAAQRLALAVRVAANEAGLIAEQIIRATADSATSASLTALTATVAGLSAELDAAVTQLLSAIADETSARSAALLSLTASIDGQIGELEAGLASLSEAIVDETGARTAAIATLNARVGTVEASITEISEVAVSANGIAKAVKGVLIDVDNKISGWRSENDGDVSIFDIRADKLRVSNGDGTGTEFVDGTWKVFDDDGDLTVEIGRLV</sequence>
<dbReference type="KEGG" id="skr:BRX40_13865"/>
<evidence type="ECO:0000256" key="1">
    <source>
        <dbReference type="SAM" id="MobiDB-lite"/>
    </source>
</evidence>
<dbReference type="RefSeq" id="WP_075152006.1">
    <property type="nucleotide sequence ID" value="NZ_CP018820.1"/>
</dbReference>
<proteinExistence type="predicted"/>
<feature type="region of interest" description="Disordered" evidence="1">
    <location>
        <begin position="230"/>
        <end position="251"/>
    </location>
</feature>
<reference evidence="3" key="1">
    <citation type="submission" date="2016-12" db="EMBL/GenBank/DDBJ databases">
        <title>Whole genome sequencing of Sphingomonas koreensis.</title>
        <authorList>
            <person name="Conlan S."/>
            <person name="Thomas P.J."/>
            <person name="Mullikin J."/>
            <person name="Palmore T.N."/>
            <person name="Frank K.M."/>
            <person name="Segre J.A."/>
        </authorList>
    </citation>
    <scope>NUCLEOTIDE SEQUENCE</scope>
    <source>
        <strain evidence="3">ABOJV</strain>
    </source>
</reference>
<evidence type="ECO:0000313" key="6">
    <source>
        <dbReference type="Proteomes" id="UP000286681"/>
    </source>
</evidence>
<dbReference type="OrthoDB" id="7172230at2"/>
<name>A0A1L6JBR0_9SPHN</name>
<gene>
    <name evidence="3" type="ORF">BRX40_13865</name>
    <name evidence="4" type="ORF">CA257_11770</name>
</gene>
<evidence type="ECO:0000313" key="4">
    <source>
        <dbReference type="EMBL" id="RSV02573.1"/>
    </source>
</evidence>
<evidence type="ECO:0008006" key="7">
    <source>
        <dbReference type="Google" id="ProtNLM"/>
    </source>
</evidence>
<organism evidence="3 5">
    <name type="scientific">Sphingomonas koreensis</name>
    <dbReference type="NCBI Taxonomy" id="93064"/>
    <lineage>
        <taxon>Bacteria</taxon>
        <taxon>Pseudomonadati</taxon>
        <taxon>Pseudomonadota</taxon>
        <taxon>Alphaproteobacteria</taxon>
        <taxon>Sphingomonadales</taxon>
        <taxon>Sphingomonadaceae</taxon>
        <taxon>Sphingomonas</taxon>
    </lineage>
</organism>
<dbReference type="Proteomes" id="UP000185161">
    <property type="component" value="Chromosome"/>
</dbReference>
<dbReference type="Proteomes" id="UP000286681">
    <property type="component" value="Unassembled WGS sequence"/>
</dbReference>
<keyword evidence="2" id="KW-0472">Membrane</keyword>
<dbReference type="AlphaFoldDB" id="A0A1L6JBR0"/>
<keyword evidence="2" id="KW-0812">Transmembrane</keyword>
<protein>
    <recommendedName>
        <fullName evidence="7">Tip attachment protein J domain-containing protein</fullName>
    </recommendedName>
</protein>
<dbReference type="STRING" id="93064.BRX40_13865"/>
<reference evidence="5" key="2">
    <citation type="submission" date="2016-12" db="EMBL/GenBank/DDBJ databases">
        <title>Whole genome sequencing of Sphingomonas sp. ABOJV.</title>
        <authorList>
            <person name="Conlan S."/>
            <person name="Thomas P.J."/>
            <person name="Mullikin J."/>
            <person name="Palmore T.N."/>
            <person name="Frank K.M."/>
            <person name="Segre J.A."/>
        </authorList>
    </citation>
    <scope>NUCLEOTIDE SEQUENCE [LARGE SCALE GENOMIC DNA]</scope>
    <source>
        <strain evidence="5">ABOJV</strain>
    </source>
</reference>